<dbReference type="RefSeq" id="WP_323709076.1">
    <property type="nucleotide sequence ID" value="NZ_CP104768.1"/>
</dbReference>
<evidence type="ECO:0000313" key="1">
    <source>
        <dbReference type="EMBL" id="WPC22292.1"/>
    </source>
</evidence>
<organism evidence="1 2">
    <name type="scientific">Pediococcus inopinatus</name>
    <dbReference type="NCBI Taxonomy" id="114090"/>
    <lineage>
        <taxon>Bacteria</taxon>
        <taxon>Bacillati</taxon>
        <taxon>Bacillota</taxon>
        <taxon>Bacilli</taxon>
        <taxon>Lactobacillales</taxon>
        <taxon>Lactobacillaceae</taxon>
        <taxon>Pediococcus</taxon>
    </lineage>
</organism>
<evidence type="ECO:0000313" key="2">
    <source>
        <dbReference type="Proteomes" id="UP001302696"/>
    </source>
</evidence>
<sequence length="113" mass="12702">MGNSVSITELSAPNQLKAVNAFAKFYIQLYKTESLEIISSYVPAGYLSDINAFITRNRYLTKEGLLAISVEASRTDYVQVIAHLDQSFTSNGVPETPWHDWLNAHHKQLVKES</sequence>
<dbReference type="Proteomes" id="UP001302696">
    <property type="component" value="Chromosome"/>
</dbReference>
<reference evidence="2" key="1">
    <citation type="submission" date="2024-06" db="EMBL/GenBank/DDBJ databases">
        <authorList>
            <person name="Chang H.C."/>
            <person name="Mun S.Y."/>
        </authorList>
    </citation>
    <scope>NUCLEOTIDE SEQUENCE [LARGE SCALE GENOMIC DNA]</scope>
    <source>
        <strain evidence="2">KT1</strain>
    </source>
</reference>
<keyword evidence="2" id="KW-1185">Reference proteome</keyword>
<accession>A0ABZ0Q843</accession>
<gene>
    <name evidence="1" type="ORF">N6G96_03475</name>
</gene>
<protein>
    <submittedName>
        <fullName evidence="1">Uncharacterized protein</fullName>
    </submittedName>
</protein>
<dbReference type="EMBL" id="CP104778">
    <property type="protein sequence ID" value="WPC22292.1"/>
    <property type="molecule type" value="Genomic_DNA"/>
</dbReference>
<name>A0ABZ0Q843_9LACO</name>
<proteinExistence type="predicted"/>